<evidence type="ECO:0000256" key="1">
    <source>
        <dbReference type="SAM" id="MobiDB-lite"/>
    </source>
</evidence>
<gene>
    <name evidence="2" type="ORF">L484_020773</name>
</gene>
<name>W9RUZ2_9ROSA</name>
<keyword evidence="3" id="KW-1185">Reference proteome</keyword>
<dbReference type="Proteomes" id="UP000030645">
    <property type="component" value="Unassembled WGS sequence"/>
</dbReference>
<sequence length="92" mass="10129">MSEKIENGKLGHIHRTIWYIEEPIRRTICRKLRSSDLIPAAKPSESLFPAKTDNASPNASSASCTNPFAPPNSGEPTRRAASELQRNTGKLI</sequence>
<evidence type="ECO:0000313" key="2">
    <source>
        <dbReference type="EMBL" id="EXC11721.1"/>
    </source>
</evidence>
<proteinExistence type="predicted"/>
<evidence type="ECO:0000313" key="3">
    <source>
        <dbReference type="Proteomes" id="UP000030645"/>
    </source>
</evidence>
<accession>W9RUZ2</accession>
<protein>
    <submittedName>
        <fullName evidence="2">Uncharacterized protein</fullName>
    </submittedName>
</protein>
<dbReference type="AlphaFoldDB" id="W9RUZ2"/>
<reference evidence="3" key="1">
    <citation type="submission" date="2013-01" db="EMBL/GenBank/DDBJ databases">
        <title>Draft Genome Sequence of a Mulberry Tree, Morus notabilis C.K. Schneid.</title>
        <authorList>
            <person name="He N."/>
            <person name="Zhao S."/>
        </authorList>
    </citation>
    <scope>NUCLEOTIDE SEQUENCE</scope>
</reference>
<organism evidence="2 3">
    <name type="scientific">Morus notabilis</name>
    <dbReference type="NCBI Taxonomy" id="981085"/>
    <lineage>
        <taxon>Eukaryota</taxon>
        <taxon>Viridiplantae</taxon>
        <taxon>Streptophyta</taxon>
        <taxon>Embryophyta</taxon>
        <taxon>Tracheophyta</taxon>
        <taxon>Spermatophyta</taxon>
        <taxon>Magnoliopsida</taxon>
        <taxon>eudicotyledons</taxon>
        <taxon>Gunneridae</taxon>
        <taxon>Pentapetalae</taxon>
        <taxon>rosids</taxon>
        <taxon>fabids</taxon>
        <taxon>Rosales</taxon>
        <taxon>Moraceae</taxon>
        <taxon>Moreae</taxon>
        <taxon>Morus</taxon>
    </lineage>
</organism>
<feature type="region of interest" description="Disordered" evidence="1">
    <location>
        <begin position="40"/>
        <end position="92"/>
    </location>
</feature>
<feature type="compositionally biased region" description="Polar residues" evidence="1">
    <location>
        <begin position="53"/>
        <end position="66"/>
    </location>
</feature>
<dbReference type="EMBL" id="KE345702">
    <property type="protein sequence ID" value="EXC11721.1"/>
    <property type="molecule type" value="Genomic_DNA"/>
</dbReference>